<evidence type="ECO:0000313" key="2">
    <source>
        <dbReference type="EMBL" id="MQL55594.1"/>
    </source>
</evidence>
<dbReference type="InterPro" id="IPR029063">
    <property type="entry name" value="SAM-dependent_MTases_sf"/>
</dbReference>
<dbReference type="EMBL" id="WHYS01000002">
    <property type="protein sequence ID" value="MQL55594.1"/>
    <property type="molecule type" value="Genomic_DNA"/>
</dbReference>
<dbReference type="Proteomes" id="UP000426328">
    <property type="component" value="Chromosome"/>
</dbReference>
<organism evidence="3 4">
    <name type="scientific">Acidianus ambivalens</name>
    <name type="common">Desulfurolobus ambivalens</name>
    <dbReference type="NCBI Taxonomy" id="2283"/>
    <lineage>
        <taxon>Archaea</taxon>
        <taxon>Thermoproteota</taxon>
        <taxon>Thermoprotei</taxon>
        <taxon>Sulfolobales</taxon>
        <taxon>Sulfolobaceae</taxon>
        <taxon>Acidianus</taxon>
    </lineage>
</organism>
<dbReference type="GO" id="GO:0008757">
    <property type="term" value="F:S-adenosylmethionine-dependent methyltransferase activity"/>
    <property type="evidence" value="ECO:0007669"/>
    <property type="project" value="InterPro"/>
</dbReference>
<protein>
    <submittedName>
        <fullName evidence="3">Methyltransferase domain-containing protein</fullName>
    </submittedName>
</protein>
<dbReference type="AlphaFoldDB" id="A0A650CZ83"/>
<dbReference type="PANTHER" id="PTHR43591">
    <property type="entry name" value="METHYLTRANSFERASE"/>
    <property type="match status" value="1"/>
</dbReference>
<dbReference type="KEGG" id="aamb:D1866_07275"/>
<feature type="domain" description="Methyltransferase type 11" evidence="1">
    <location>
        <begin position="8"/>
        <end position="94"/>
    </location>
</feature>
<proteinExistence type="predicted"/>
<evidence type="ECO:0000313" key="3">
    <source>
        <dbReference type="EMBL" id="QGR22887.1"/>
    </source>
</evidence>
<reference evidence="3 4" key="2">
    <citation type="submission" date="2019-10" db="EMBL/GenBank/DDBJ databases">
        <title>Genome Sequences from Six Type Strain Members of the Archaeal Family Sulfolobaceae: Acidianus ambivalens, Acidianus infernus, Metallosphaera prunae, Stygiolobus azoricus, Sulfolobus metallicus, and Sulfurisphaera ohwakuensis.</title>
        <authorList>
            <person name="Counts J.A."/>
            <person name="Kelly R.M."/>
        </authorList>
    </citation>
    <scope>NUCLEOTIDE SEQUENCE [LARGE SCALE GENOMIC DNA]</scope>
    <source>
        <strain evidence="3 4">LEI 10</strain>
    </source>
</reference>
<dbReference type="EMBL" id="CP045482">
    <property type="protein sequence ID" value="QGR22887.1"/>
    <property type="molecule type" value="Genomic_DNA"/>
</dbReference>
<dbReference type="GO" id="GO:0032259">
    <property type="term" value="P:methylation"/>
    <property type="evidence" value="ECO:0007669"/>
    <property type="project" value="UniProtKB-KW"/>
</dbReference>
<dbReference type="InterPro" id="IPR013216">
    <property type="entry name" value="Methyltransf_11"/>
</dbReference>
<dbReference type="Pfam" id="PF08241">
    <property type="entry name" value="Methyltransf_11"/>
    <property type="match status" value="1"/>
</dbReference>
<dbReference type="Gene3D" id="3.40.50.150">
    <property type="entry name" value="Vaccinia Virus protein VP39"/>
    <property type="match status" value="1"/>
</dbReference>
<keyword evidence="3" id="KW-0489">Methyltransferase</keyword>
<evidence type="ECO:0000313" key="4">
    <source>
        <dbReference type="Proteomes" id="UP000426328"/>
    </source>
</evidence>
<evidence type="ECO:0000259" key="1">
    <source>
        <dbReference type="Pfam" id="PF08241"/>
    </source>
</evidence>
<gene>
    <name evidence="3" type="ORF">D1866_07275</name>
    <name evidence="2" type="ORF">GFB69_07545</name>
</gene>
<dbReference type="Proteomes" id="UP000474054">
    <property type="component" value="Unassembled WGS sequence"/>
</dbReference>
<keyword evidence="3" id="KW-0808">Transferase</keyword>
<evidence type="ECO:0000313" key="5">
    <source>
        <dbReference type="Proteomes" id="UP000474054"/>
    </source>
</evidence>
<accession>A0A650CZ83</accession>
<keyword evidence="4" id="KW-1185">Reference proteome</keyword>
<reference evidence="2 5" key="1">
    <citation type="submission" date="2019-10" db="EMBL/GenBank/DDBJ databases">
        <title>Comparative genomics of sulfur disproportionating microorganisms.</title>
        <authorList>
            <person name="Ward L.M."/>
            <person name="Bertran E."/>
            <person name="Johnston D."/>
        </authorList>
    </citation>
    <scope>NUCLEOTIDE SEQUENCE [LARGE SCALE GENOMIC DNA]</scope>
    <source>
        <strain evidence="2 5">DSM 3772</strain>
    </source>
</reference>
<dbReference type="CDD" id="cd02440">
    <property type="entry name" value="AdoMet_MTases"/>
    <property type="match status" value="1"/>
</dbReference>
<dbReference type="SUPFAM" id="SSF53335">
    <property type="entry name" value="S-adenosyl-L-methionine-dependent methyltransferases"/>
    <property type="match status" value="1"/>
</dbReference>
<sequence length="167" mass="19270">MNESPAGDIGCGSGQNCKLLKGFVICLDIAEKQLKEAKKRGCENLIQADMEFLPFRDSSFKLLMYIASIHQLPSPNNALSEATRVLKKGGKIIITVWLRQIRFLFRKEVIVKSNINGVVVMRYYRLYWPWELKKICEKKGFVTLDYKVYRVRSILPNNAIYIGYKNT</sequence>
<dbReference type="PANTHER" id="PTHR43591:SF24">
    <property type="entry name" value="2-METHOXY-6-POLYPRENYL-1,4-BENZOQUINOL METHYLASE, MITOCHONDRIAL"/>
    <property type="match status" value="1"/>
</dbReference>
<name>A0A650CZ83_ACIAM</name>